<sequence>MSSHPRGQGSTSKSKPPRDKKKHRTPTPNNTNRDPFEQNRDENDSPLTPSANSYTAVPIIERGHGHIAKELINMDPFEVRIRFTQQLASLNASVTGASKTAQYALKYRDLDEDLHSCILEQLERAGNSMNNRANIMYFIEHLCDMAARENHYDYIRMMQRDILRMVDAVAPEDGSGAANVKVVRKVLQALQHKSFLLAQTVSEIEELLKERDTLPDNIGLSSPPDPSSTPLQPNSSSRNKMGAPQRLDKKQIETRIEEDRERHKRLRENIWAIPKAVPGNSFNGGAAGPDEFDKLWEETSDLGEDDLVLYREEGEERSKACVEWTEEFAKMHATE</sequence>
<dbReference type="Proteomes" id="UP000664132">
    <property type="component" value="Unassembled WGS sequence"/>
</dbReference>
<dbReference type="GO" id="GO:0070692">
    <property type="term" value="C:CTDK-1 complex"/>
    <property type="evidence" value="ECO:0007669"/>
    <property type="project" value="InterPro"/>
</dbReference>
<dbReference type="FunFam" id="1.25.40.90:FF:000032">
    <property type="entry name" value="CTD kinase subunit gamma"/>
    <property type="match status" value="1"/>
</dbReference>
<feature type="compositionally biased region" description="Basic and acidic residues" evidence="1">
    <location>
        <begin position="34"/>
        <end position="43"/>
    </location>
</feature>
<dbReference type="GO" id="GO:0032786">
    <property type="term" value="P:positive regulation of DNA-templated transcription, elongation"/>
    <property type="evidence" value="ECO:0007669"/>
    <property type="project" value="InterPro"/>
</dbReference>
<dbReference type="EMBL" id="JAFJYH010000030">
    <property type="protein sequence ID" value="KAG4423742.1"/>
    <property type="molecule type" value="Genomic_DNA"/>
</dbReference>
<dbReference type="GO" id="GO:0045943">
    <property type="term" value="P:positive regulation of transcription by RNA polymerase I"/>
    <property type="evidence" value="ECO:0007669"/>
    <property type="project" value="TreeGrafter"/>
</dbReference>
<dbReference type="Pfam" id="PF12350">
    <property type="entry name" value="CTK3_C"/>
    <property type="match status" value="1"/>
</dbReference>
<dbReference type="PROSITE" id="PS51391">
    <property type="entry name" value="CID"/>
    <property type="match status" value="1"/>
</dbReference>
<feature type="compositionally biased region" description="Polar residues" evidence="1">
    <location>
        <begin position="1"/>
        <end position="14"/>
    </location>
</feature>
<organism evidence="3 4">
    <name type="scientific">Cadophora malorum</name>
    <dbReference type="NCBI Taxonomy" id="108018"/>
    <lineage>
        <taxon>Eukaryota</taxon>
        <taxon>Fungi</taxon>
        <taxon>Dikarya</taxon>
        <taxon>Ascomycota</taxon>
        <taxon>Pezizomycotina</taxon>
        <taxon>Leotiomycetes</taxon>
        <taxon>Helotiales</taxon>
        <taxon>Ploettnerulaceae</taxon>
        <taxon>Cadophora</taxon>
    </lineage>
</organism>
<dbReference type="InterPro" id="IPR024638">
    <property type="entry name" value="Ctk3_N"/>
</dbReference>
<reference evidence="3" key="1">
    <citation type="submission" date="2021-02" db="EMBL/GenBank/DDBJ databases">
        <title>Genome sequence Cadophora malorum strain M34.</title>
        <authorList>
            <person name="Stefanovic E."/>
            <person name="Vu D."/>
            <person name="Scully C."/>
            <person name="Dijksterhuis J."/>
            <person name="Roader J."/>
            <person name="Houbraken J."/>
        </authorList>
    </citation>
    <scope>NUCLEOTIDE SEQUENCE</scope>
    <source>
        <strain evidence="3">M34</strain>
    </source>
</reference>
<protein>
    <recommendedName>
        <fullName evidence="2">CID domain-containing protein</fullName>
    </recommendedName>
</protein>
<dbReference type="InterPro" id="IPR006569">
    <property type="entry name" value="CID_dom"/>
</dbReference>
<dbReference type="AlphaFoldDB" id="A0A8H8BTV3"/>
<dbReference type="PANTHER" id="PTHR28291:SF1">
    <property type="entry name" value="CTD KINASE SUBUNIT GAMMA"/>
    <property type="match status" value="1"/>
</dbReference>
<evidence type="ECO:0000256" key="1">
    <source>
        <dbReference type="SAM" id="MobiDB-lite"/>
    </source>
</evidence>
<proteinExistence type="predicted"/>
<evidence type="ECO:0000259" key="2">
    <source>
        <dbReference type="PROSITE" id="PS51391"/>
    </source>
</evidence>
<dbReference type="OrthoDB" id="21266at2759"/>
<evidence type="ECO:0000313" key="4">
    <source>
        <dbReference type="Proteomes" id="UP000664132"/>
    </source>
</evidence>
<feature type="region of interest" description="Disordered" evidence="1">
    <location>
        <begin position="1"/>
        <end position="53"/>
    </location>
</feature>
<dbReference type="PANTHER" id="PTHR28291">
    <property type="entry name" value="CTD KINASE SUBUNIT GAMMA"/>
    <property type="match status" value="1"/>
</dbReference>
<feature type="region of interest" description="Disordered" evidence="1">
    <location>
        <begin position="215"/>
        <end position="261"/>
    </location>
</feature>
<name>A0A8H8BTV3_9HELO</name>
<dbReference type="InterPro" id="IPR024637">
    <property type="entry name" value="Ctk3_C"/>
</dbReference>
<dbReference type="InterPro" id="IPR008942">
    <property type="entry name" value="ENTH_VHS"/>
</dbReference>
<dbReference type="InterPro" id="IPR042326">
    <property type="entry name" value="Ctk3"/>
</dbReference>
<feature type="compositionally biased region" description="Basic and acidic residues" evidence="1">
    <location>
        <begin position="246"/>
        <end position="261"/>
    </location>
</feature>
<accession>A0A8H8BTV3</accession>
<feature type="domain" description="CID" evidence="2">
    <location>
        <begin position="75"/>
        <end position="212"/>
    </location>
</feature>
<dbReference type="Pfam" id="PF12243">
    <property type="entry name" value="CTK3"/>
    <property type="match status" value="1"/>
</dbReference>
<dbReference type="Gene3D" id="1.25.40.90">
    <property type="match status" value="1"/>
</dbReference>
<evidence type="ECO:0000313" key="3">
    <source>
        <dbReference type="EMBL" id="KAG4423742.1"/>
    </source>
</evidence>
<gene>
    <name evidence="3" type="ORF">IFR04_003167</name>
</gene>
<keyword evidence="4" id="KW-1185">Reference proteome</keyword>
<comment type="caution">
    <text evidence="3">The sequence shown here is derived from an EMBL/GenBank/DDBJ whole genome shotgun (WGS) entry which is preliminary data.</text>
</comment>